<dbReference type="SUPFAM" id="SSF56112">
    <property type="entry name" value="Protein kinase-like (PK-like)"/>
    <property type="match status" value="1"/>
</dbReference>
<gene>
    <name evidence="11" type="ORF">SAMN05421811_104346</name>
</gene>
<evidence type="ECO:0000256" key="8">
    <source>
        <dbReference type="ARBA" id="ARBA00023016"/>
    </source>
</evidence>
<accession>A0A1I0HJM0</accession>
<evidence type="ECO:0000256" key="7">
    <source>
        <dbReference type="ARBA" id="ARBA00022840"/>
    </source>
</evidence>
<dbReference type="InterPro" id="IPR043129">
    <property type="entry name" value="ATPase_NBD"/>
</dbReference>
<dbReference type="FunFam" id="3.30.420.40:FF:000028">
    <property type="entry name" value="heat shock 70 kDa protein-like"/>
    <property type="match status" value="1"/>
</dbReference>
<evidence type="ECO:0000256" key="9">
    <source>
        <dbReference type="ARBA" id="ARBA00023186"/>
    </source>
</evidence>
<keyword evidence="9" id="KW-0143">Chaperone</keyword>
<dbReference type="GO" id="GO:0005524">
    <property type="term" value="F:ATP binding"/>
    <property type="evidence" value="ECO:0007669"/>
    <property type="project" value="UniProtKB-UniRule"/>
</dbReference>
<dbReference type="SUPFAM" id="SSF53067">
    <property type="entry name" value="Actin-like ATPase domain"/>
    <property type="match status" value="1"/>
</dbReference>
<organism evidence="11 12">
    <name type="scientific">Nonomuraea wenchangensis</name>
    <dbReference type="NCBI Taxonomy" id="568860"/>
    <lineage>
        <taxon>Bacteria</taxon>
        <taxon>Bacillati</taxon>
        <taxon>Actinomycetota</taxon>
        <taxon>Actinomycetes</taxon>
        <taxon>Streptosporangiales</taxon>
        <taxon>Streptosporangiaceae</taxon>
        <taxon>Nonomuraea</taxon>
    </lineage>
</organism>
<dbReference type="Proteomes" id="UP000199361">
    <property type="component" value="Unassembled WGS sequence"/>
</dbReference>
<dbReference type="GO" id="GO:0004674">
    <property type="term" value="F:protein serine/threonine kinase activity"/>
    <property type="evidence" value="ECO:0007669"/>
    <property type="project" value="UniProtKB-KW"/>
</dbReference>
<dbReference type="AlphaFoldDB" id="A0A1I0HJM0"/>
<evidence type="ECO:0000256" key="1">
    <source>
        <dbReference type="ARBA" id="ARBA00007381"/>
    </source>
</evidence>
<feature type="binding site" evidence="10">
    <location>
        <position position="40"/>
    </location>
    <ligand>
        <name>ATP</name>
        <dbReference type="ChEBI" id="CHEBI:30616"/>
    </ligand>
</feature>
<keyword evidence="3" id="KW-0723">Serine/threonine-protein kinase</keyword>
<evidence type="ECO:0000313" key="12">
    <source>
        <dbReference type="Proteomes" id="UP000199361"/>
    </source>
</evidence>
<name>A0A1I0HJM0_9ACTN</name>
<keyword evidence="4" id="KW-0808">Transferase</keyword>
<dbReference type="STRING" id="568860.SAMN05421811_104346"/>
<evidence type="ECO:0000256" key="4">
    <source>
        <dbReference type="ARBA" id="ARBA00022679"/>
    </source>
</evidence>
<dbReference type="PANTHER" id="PTHR43289:SF6">
    <property type="entry name" value="SERINE_THREONINE-PROTEIN KINASE NEKL-3"/>
    <property type="match status" value="1"/>
</dbReference>
<evidence type="ECO:0000313" key="11">
    <source>
        <dbReference type="EMBL" id="SET84124.1"/>
    </source>
</evidence>
<dbReference type="InterPro" id="IPR018181">
    <property type="entry name" value="Heat_shock_70_CS"/>
</dbReference>
<keyword evidence="8" id="KW-0346">Stress response</keyword>
<evidence type="ECO:0000256" key="5">
    <source>
        <dbReference type="ARBA" id="ARBA00022741"/>
    </source>
</evidence>
<dbReference type="EC" id="2.7.11.1" evidence="2"/>
<keyword evidence="12" id="KW-1185">Reference proteome</keyword>
<dbReference type="Gene3D" id="3.30.200.20">
    <property type="entry name" value="Phosphorylase Kinase, domain 1"/>
    <property type="match status" value="1"/>
</dbReference>
<dbReference type="Gene3D" id="3.30.420.40">
    <property type="match status" value="1"/>
</dbReference>
<comment type="similarity">
    <text evidence="1">Belongs to the heat shock protein 70 family.</text>
</comment>
<evidence type="ECO:0000256" key="3">
    <source>
        <dbReference type="ARBA" id="ARBA00022527"/>
    </source>
</evidence>
<evidence type="ECO:0000256" key="2">
    <source>
        <dbReference type="ARBA" id="ARBA00012513"/>
    </source>
</evidence>
<keyword evidence="6" id="KW-0418">Kinase</keyword>
<dbReference type="InterPro" id="IPR011009">
    <property type="entry name" value="Kinase-like_dom_sf"/>
</dbReference>
<dbReference type="PROSITE" id="PS00297">
    <property type="entry name" value="HSP70_1"/>
    <property type="match status" value="1"/>
</dbReference>
<evidence type="ECO:0000256" key="10">
    <source>
        <dbReference type="PROSITE-ProRule" id="PRU10141"/>
    </source>
</evidence>
<dbReference type="PANTHER" id="PTHR43289">
    <property type="entry name" value="MITOGEN-ACTIVATED PROTEIN KINASE KINASE KINASE 20-RELATED"/>
    <property type="match status" value="1"/>
</dbReference>
<dbReference type="EMBL" id="FOHX01000004">
    <property type="protein sequence ID" value="SET84124.1"/>
    <property type="molecule type" value="Genomic_DNA"/>
</dbReference>
<dbReference type="InterPro" id="IPR013126">
    <property type="entry name" value="Hsp_70_fam"/>
</dbReference>
<proteinExistence type="inferred from homology"/>
<dbReference type="PRINTS" id="PR00301">
    <property type="entry name" value="HEATSHOCK70"/>
</dbReference>
<dbReference type="InterPro" id="IPR017441">
    <property type="entry name" value="Protein_kinase_ATP_BS"/>
</dbReference>
<evidence type="ECO:0000256" key="6">
    <source>
        <dbReference type="ARBA" id="ARBA00022777"/>
    </source>
</evidence>
<keyword evidence="5 10" id="KW-0547">Nucleotide-binding</keyword>
<reference evidence="11 12" key="1">
    <citation type="submission" date="2016-10" db="EMBL/GenBank/DDBJ databases">
        <authorList>
            <person name="de Groot N.N."/>
        </authorList>
    </citation>
    <scope>NUCLEOTIDE SEQUENCE [LARGE SCALE GENOMIC DNA]</scope>
    <source>
        <strain evidence="11 12">CGMCC 4.5598</strain>
    </source>
</reference>
<dbReference type="PROSITE" id="PS00107">
    <property type="entry name" value="PROTEIN_KINASE_ATP"/>
    <property type="match status" value="1"/>
</dbReference>
<keyword evidence="7 10" id="KW-0067">ATP-binding</keyword>
<dbReference type="Pfam" id="PF00012">
    <property type="entry name" value="HSP70"/>
    <property type="match status" value="1"/>
</dbReference>
<sequence>MRAGTELAGRYRLELLLGRGGMGGVWRGVDRTLDRPVAIKLLRTGLLGDDRLHDAALARFRREGRAAARLNHRNITAVPASAADVAHALRTAGRRPSSGSRSVGIDLGTTGSVVAVLRGGRPTVVAGAEGLRATPSVVAFAGNGEVLVGEAARRQAVTDAGRTIRSVPRHLSGGATIEIDGRTFTPQQINRFRPAEAGARRRGVPR</sequence>
<protein>
    <recommendedName>
        <fullName evidence="2">non-specific serine/threonine protein kinase</fullName>
        <ecNumber evidence="2">2.7.11.1</ecNumber>
    </recommendedName>
</protein>
<dbReference type="GO" id="GO:0140662">
    <property type="term" value="F:ATP-dependent protein folding chaperone"/>
    <property type="evidence" value="ECO:0007669"/>
    <property type="project" value="InterPro"/>
</dbReference>